<dbReference type="KEGG" id="smaz:LH19_15495"/>
<dbReference type="AlphaFoldDB" id="A0AAC8Z294"/>
<dbReference type="InterPro" id="IPR053802">
    <property type="entry name" value="DUF6950"/>
</dbReference>
<name>A0AAC8Z294_SPHMC</name>
<proteinExistence type="predicted"/>
<feature type="domain" description="DUF6950" evidence="1">
    <location>
        <begin position="16"/>
        <end position="139"/>
    </location>
</feature>
<reference evidence="3" key="1">
    <citation type="submission" date="2015-11" db="EMBL/GenBank/DDBJ databases">
        <title>Complete genome sequence of a polyethylene-glycol degrader Sphingopyxis macrogoltabida 203N (NBRC 111659).</title>
        <authorList>
            <person name="Yoshiyuki O."/>
            <person name="Shouta N."/>
            <person name="Nagata Y."/>
            <person name="Numata M."/>
            <person name="Tsuchikane K."/>
            <person name="Hosoyama A."/>
            <person name="Yamazoe A."/>
            <person name="Tsuda M."/>
            <person name="Fujita N."/>
            <person name="Kawai F."/>
        </authorList>
    </citation>
    <scope>NUCLEOTIDE SEQUENCE [LARGE SCALE GENOMIC DNA]</scope>
    <source>
        <strain evidence="3">203N</strain>
    </source>
</reference>
<evidence type="ECO:0000259" key="1">
    <source>
        <dbReference type="Pfam" id="PF22262"/>
    </source>
</evidence>
<protein>
    <recommendedName>
        <fullName evidence="1">DUF6950 domain-containing protein</fullName>
    </recommendedName>
</protein>
<gene>
    <name evidence="2" type="ORF">ATM17_16065</name>
</gene>
<evidence type="ECO:0000313" key="3">
    <source>
        <dbReference type="Proteomes" id="UP000076088"/>
    </source>
</evidence>
<dbReference type="EMBL" id="CP013344">
    <property type="protein sequence ID" value="AMU90539.1"/>
    <property type="molecule type" value="Genomic_DNA"/>
</dbReference>
<dbReference type="RefSeq" id="WP_054729575.1">
    <property type="nucleotide sequence ID" value="NZ_CP009429.1"/>
</dbReference>
<dbReference type="Proteomes" id="UP000076088">
    <property type="component" value="Chromosome"/>
</dbReference>
<accession>A0AAC8Z294</accession>
<keyword evidence="3" id="KW-1185">Reference proteome</keyword>
<sequence length="144" mass="14791">MAGLLIASAPIGAPHTVAAELRRWAVEPFDLGIANCGLSVIGYVARVTGAPVPAWLFAFGRRGAARLIDDGAQFEAAASRALSEMGCPETDAPAHGDVALVELPGSGLTACIRAGTLWAARGACSAELGPGTVRKAWRVACRRP</sequence>
<reference evidence="2 3" key="2">
    <citation type="journal article" date="2016" name="Genome Announc.">
        <title>Complete Genome Sequence of Sphingopyxis macrogoltabida Strain 203N (NBRC 111659), a Polyethylene Glycol Degrader.</title>
        <authorList>
            <person name="Ohtsubo Y."/>
            <person name="Nonoyama S."/>
            <person name="Nagata Y."/>
            <person name="Numata M."/>
            <person name="Tsuchikane K."/>
            <person name="Hosoyama A."/>
            <person name="Yamazoe A."/>
            <person name="Tsuda M."/>
            <person name="Fujita N."/>
            <person name="Kawai F."/>
        </authorList>
    </citation>
    <scope>NUCLEOTIDE SEQUENCE [LARGE SCALE GENOMIC DNA]</scope>
    <source>
        <strain evidence="2 3">203N</strain>
    </source>
</reference>
<organism evidence="2 3">
    <name type="scientific">Sphingopyxis macrogoltabida</name>
    <name type="common">Sphingomonas macrogoltabidus</name>
    <dbReference type="NCBI Taxonomy" id="33050"/>
    <lineage>
        <taxon>Bacteria</taxon>
        <taxon>Pseudomonadati</taxon>
        <taxon>Pseudomonadota</taxon>
        <taxon>Alphaproteobacteria</taxon>
        <taxon>Sphingomonadales</taxon>
        <taxon>Sphingomonadaceae</taxon>
        <taxon>Sphingopyxis</taxon>
    </lineage>
</organism>
<evidence type="ECO:0000313" key="2">
    <source>
        <dbReference type="EMBL" id="AMU90539.1"/>
    </source>
</evidence>
<dbReference type="Pfam" id="PF22262">
    <property type="entry name" value="DUF6950"/>
    <property type="match status" value="1"/>
</dbReference>